<proteinExistence type="inferred from homology"/>
<dbReference type="PANTHER" id="PTHR10809:SF6">
    <property type="entry name" value="AT11025P-RELATED"/>
    <property type="match status" value="1"/>
</dbReference>
<evidence type="ECO:0000256" key="6">
    <source>
        <dbReference type="SAM" id="MobiDB-lite"/>
    </source>
</evidence>
<evidence type="ECO:0000313" key="8">
    <source>
        <dbReference type="EMBL" id="KTB07652.1"/>
    </source>
</evidence>
<dbReference type="GO" id="GO:0061163">
    <property type="term" value="P:endoplasmic reticulum polarization"/>
    <property type="evidence" value="ECO:0007669"/>
    <property type="project" value="EnsemblFungi"/>
</dbReference>
<evidence type="ECO:0000256" key="5">
    <source>
        <dbReference type="ARBA" id="ARBA00023136"/>
    </source>
</evidence>
<dbReference type="GO" id="GO:0061817">
    <property type="term" value="P:endoplasmic reticulum-plasma membrane tethering"/>
    <property type="evidence" value="ECO:0007669"/>
    <property type="project" value="TreeGrafter"/>
</dbReference>
<evidence type="ECO:0000256" key="7">
    <source>
        <dbReference type="SAM" id="Phobius"/>
    </source>
</evidence>
<dbReference type="VEuPathDB" id="FungiDB:GWK60_G03531"/>
<dbReference type="GO" id="GO:0005934">
    <property type="term" value="C:cellular bud tip"/>
    <property type="evidence" value="ECO:0007669"/>
    <property type="project" value="EnsemblFungi"/>
</dbReference>
<dbReference type="GO" id="GO:0090158">
    <property type="term" value="P:endoplasmic reticulum membrane organization"/>
    <property type="evidence" value="ECO:0007669"/>
    <property type="project" value="EnsemblFungi"/>
</dbReference>
<dbReference type="GO" id="GO:0008654">
    <property type="term" value="P:phospholipid biosynthetic process"/>
    <property type="evidence" value="ECO:0007669"/>
    <property type="project" value="EnsemblFungi"/>
</dbReference>
<keyword evidence="4 7" id="KW-1133">Transmembrane helix</keyword>
<dbReference type="GO" id="GO:0000781">
    <property type="term" value="C:chromosome, telomeric region"/>
    <property type="evidence" value="ECO:0007669"/>
    <property type="project" value="GOC"/>
</dbReference>
<dbReference type="VEuPathDB" id="FungiDB:GVI51_G03531"/>
<dbReference type="EMBL" id="LLZZ01000107">
    <property type="protein sequence ID" value="KTB07652.1"/>
    <property type="molecule type" value="Genomic_DNA"/>
</dbReference>
<evidence type="ECO:0000256" key="1">
    <source>
        <dbReference type="ARBA" id="ARBA00004211"/>
    </source>
</evidence>
<feature type="region of interest" description="Disordered" evidence="6">
    <location>
        <begin position="133"/>
        <end position="165"/>
    </location>
</feature>
<dbReference type="GO" id="GO:0071561">
    <property type="term" value="C:nucleus-vacuole junction"/>
    <property type="evidence" value="ECO:0007669"/>
    <property type="project" value="EnsemblFungi"/>
</dbReference>
<dbReference type="VEuPathDB" id="FungiDB:CAGL0G03663g"/>
<dbReference type="GO" id="GO:0060304">
    <property type="term" value="P:regulation of phosphatidylinositol dephosphorylation"/>
    <property type="evidence" value="ECO:0007669"/>
    <property type="project" value="EnsemblFungi"/>
</dbReference>
<dbReference type="GO" id="GO:0005789">
    <property type="term" value="C:endoplasmic reticulum membrane"/>
    <property type="evidence" value="ECO:0007669"/>
    <property type="project" value="EnsemblFungi"/>
</dbReference>
<feature type="region of interest" description="Disordered" evidence="6">
    <location>
        <begin position="195"/>
        <end position="236"/>
    </location>
</feature>
<dbReference type="InterPro" id="IPR013783">
    <property type="entry name" value="Ig-like_fold"/>
</dbReference>
<dbReference type="GO" id="GO:0005935">
    <property type="term" value="C:cellular bud neck"/>
    <property type="evidence" value="ECO:0007669"/>
    <property type="project" value="EnsemblFungi"/>
</dbReference>
<feature type="compositionally biased region" description="Basic and acidic residues" evidence="6">
    <location>
        <begin position="195"/>
        <end position="224"/>
    </location>
</feature>
<gene>
    <name evidence="8" type="ORF">AO440_001638</name>
</gene>
<name>A0A0W0D5W5_CANGB</name>
<comment type="subcellular location">
    <subcellularLocation>
        <location evidence="1">Membrane</location>
        <topology evidence="1">Single-pass type IV membrane protein</topology>
    </subcellularLocation>
</comment>
<keyword evidence="3 7" id="KW-0812">Transmembrane</keyword>
<dbReference type="SUPFAM" id="SSF49354">
    <property type="entry name" value="PapD-like"/>
    <property type="match status" value="1"/>
</dbReference>
<evidence type="ECO:0000256" key="4">
    <source>
        <dbReference type="ARBA" id="ARBA00022989"/>
    </source>
</evidence>
<dbReference type="PROSITE" id="PS50202">
    <property type="entry name" value="MSP"/>
    <property type="match status" value="1"/>
</dbReference>
<dbReference type="GO" id="GO:0031965">
    <property type="term" value="C:nuclear membrane"/>
    <property type="evidence" value="ECO:0007669"/>
    <property type="project" value="EnsemblFungi"/>
</dbReference>
<feature type="compositionally biased region" description="Polar residues" evidence="6">
    <location>
        <begin position="226"/>
        <end position="236"/>
    </location>
</feature>
<dbReference type="OrthoDB" id="264603at2759"/>
<protein>
    <submittedName>
        <fullName evidence="8">Vesicle-associated membrane protein-associated protein SCS2</fullName>
    </submittedName>
</protein>
<dbReference type="InterPro" id="IPR000535">
    <property type="entry name" value="MSP_dom"/>
</dbReference>
<dbReference type="PANTHER" id="PTHR10809">
    <property type="entry name" value="VESICLE-ASSOCIATED MEMBRANE PROTEIN-ASSOCIATED PROTEIN"/>
    <property type="match status" value="1"/>
</dbReference>
<accession>A0A0W0D5W5</accession>
<dbReference type="GO" id="GO:0035091">
    <property type="term" value="F:phosphatidylinositol binding"/>
    <property type="evidence" value="ECO:0007669"/>
    <property type="project" value="EnsemblFungi"/>
</dbReference>
<dbReference type="InterPro" id="IPR008962">
    <property type="entry name" value="PapD-like_sf"/>
</dbReference>
<comment type="caution">
    <text evidence="8">The sequence shown here is derived from an EMBL/GenBank/DDBJ whole genome shotgun (WGS) entry which is preliminary data.</text>
</comment>
<dbReference type="GO" id="GO:0031509">
    <property type="term" value="P:subtelomeric heterochromatin formation"/>
    <property type="evidence" value="ECO:0007669"/>
    <property type="project" value="EnsemblFungi"/>
</dbReference>
<dbReference type="Pfam" id="PF00635">
    <property type="entry name" value="Motile_Sperm"/>
    <property type="match status" value="1"/>
</dbReference>
<dbReference type="GO" id="GO:0033149">
    <property type="term" value="F:FFAT motif binding"/>
    <property type="evidence" value="ECO:0007669"/>
    <property type="project" value="EnsemblFungi"/>
</dbReference>
<evidence type="ECO:0000256" key="2">
    <source>
        <dbReference type="ARBA" id="ARBA00008932"/>
    </source>
</evidence>
<feature type="transmembrane region" description="Helical" evidence="7">
    <location>
        <begin position="237"/>
        <end position="257"/>
    </location>
</feature>
<dbReference type="Proteomes" id="UP000054886">
    <property type="component" value="Unassembled WGS sequence"/>
</dbReference>
<dbReference type="AlphaFoldDB" id="A0A0W0D5W5"/>
<evidence type="ECO:0000256" key="3">
    <source>
        <dbReference type="ARBA" id="ARBA00022692"/>
    </source>
</evidence>
<dbReference type="VEuPathDB" id="FungiDB:B1J91_G03663g"/>
<dbReference type="GO" id="GO:0048309">
    <property type="term" value="P:endoplasmic reticulum inheritance"/>
    <property type="evidence" value="ECO:0007669"/>
    <property type="project" value="EnsemblFungi"/>
</dbReference>
<sequence length="258" mass="28355">MSLVDISPDVLEYKSPLTRQSTAYVTVKNNSDQAIAFKVKTTAPKFYCVRPNASVVAPGEIVDVQVIFLGLPEAPAPDYKCRDKFLVITLPSPYDLGSKSVSEAWADLEAEFKQQAISKKIKVKYLIDTEVEKNPQSVPETEDARETIQPAHQPAPIAETKPSEVTENKMPMTKEVPVAAPVTAAPITADIEEKNAMPKTETHENVDELKEEPPVTTTEKEEAKVQSSVTKKSGNEGSTNTMLIVICLAVLILGWLYR</sequence>
<evidence type="ECO:0000313" key="9">
    <source>
        <dbReference type="Proteomes" id="UP000054886"/>
    </source>
</evidence>
<organism evidence="8 9">
    <name type="scientific">Candida glabrata</name>
    <name type="common">Yeast</name>
    <name type="synonym">Torulopsis glabrata</name>
    <dbReference type="NCBI Taxonomy" id="5478"/>
    <lineage>
        <taxon>Eukaryota</taxon>
        <taxon>Fungi</taxon>
        <taxon>Dikarya</taxon>
        <taxon>Ascomycota</taxon>
        <taxon>Saccharomycotina</taxon>
        <taxon>Saccharomycetes</taxon>
        <taxon>Saccharomycetales</taxon>
        <taxon>Saccharomycetaceae</taxon>
        <taxon>Nakaseomyces</taxon>
    </lineage>
</organism>
<dbReference type="PIRSF" id="PIRSF019693">
    <property type="entry name" value="VAMP-associated"/>
    <property type="match status" value="1"/>
</dbReference>
<dbReference type="Gene3D" id="2.60.40.10">
    <property type="entry name" value="Immunoglobulins"/>
    <property type="match status" value="1"/>
</dbReference>
<comment type="similarity">
    <text evidence="2">Belongs to the VAMP-associated protein (VAP) (TC 9.B.17) family.</text>
</comment>
<dbReference type="InterPro" id="IPR016763">
    <property type="entry name" value="VAP"/>
</dbReference>
<dbReference type="GO" id="GO:0005886">
    <property type="term" value="C:plasma membrane"/>
    <property type="evidence" value="ECO:0007669"/>
    <property type="project" value="EnsemblFungi"/>
</dbReference>
<keyword evidence="5 7" id="KW-0472">Membrane</keyword>
<reference evidence="8 9" key="1">
    <citation type="submission" date="2015-10" db="EMBL/GenBank/DDBJ databases">
        <title>Draft genomes sequences of Candida glabrata isolates 1A, 1B, 2A, 2B, 3A and 3B.</title>
        <authorList>
            <person name="Haavelsrud O.E."/>
            <person name="Gaustad P."/>
        </authorList>
    </citation>
    <scope>NUCLEOTIDE SEQUENCE [LARGE SCALE GENOMIC DNA]</scope>
    <source>
        <strain evidence="8">910700640</strain>
    </source>
</reference>
<dbReference type="GO" id="GO:0042308">
    <property type="term" value="P:negative regulation of protein import into nucleus"/>
    <property type="evidence" value="ECO:0007669"/>
    <property type="project" value="EnsemblFungi"/>
</dbReference>
<dbReference type="GO" id="GO:0032377">
    <property type="term" value="P:regulation of intracellular lipid transport"/>
    <property type="evidence" value="ECO:0007669"/>
    <property type="project" value="EnsemblFungi"/>
</dbReference>
<dbReference type="PhylomeDB" id="A0A0W0D5W5"/>
<dbReference type="GO" id="GO:0061709">
    <property type="term" value="P:reticulophagy"/>
    <property type="evidence" value="ECO:0007669"/>
    <property type="project" value="EnsemblFungi"/>
</dbReference>